<comment type="caution">
    <text evidence="7">The sequence shown here is derived from an EMBL/GenBank/DDBJ whole genome shotgun (WGS) entry which is preliminary data.</text>
</comment>
<dbReference type="Pfam" id="PF09358">
    <property type="entry name" value="E1_UFD"/>
    <property type="match status" value="1"/>
</dbReference>
<dbReference type="Gene3D" id="3.40.50.720">
    <property type="entry name" value="NAD(P)-binding Rossmann-like Domain"/>
    <property type="match status" value="1"/>
</dbReference>
<feature type="coiled-coil region" evidence="4">
    <location>
        <begin position="439"/>
        <end position="466"/>
    </location>
</feature>
<comment type="similarity">
    <text evidence="2">Belongs to the ubiquitin-activating E1 family.</text>
</comment>
<dbReference type="InterPro" id="IPR042302">
    <property type="entry name" value="E1_FCCH_sf"/>
</dbReference>
<dbReference type="InterPro" id="IPR045886">
    <property type="entry name" value="ThiF/MoeB/HesA"/>
</dbReference>
<dbReference type="Pfam" id="PF10585">
    <property type="entry name" value="UBA_E1_SCCH"/>
    <property type="match status" value="1"/>
</dbReference>
<evidence type="ECO:0000313" key="7">
    <source>
        <dbReference type="EMBL" id="KAJ6237536.1"/>
    </source>
</evidence>
<evidence type="ECO:0000256" key="1">
    <source>
        <dbReference type="ARBA" id="ARBA00004906"/>
    </source>
</evidence>
<dbReference type="Pfam" id="PF00899">
    <property type="entry name" value="ThiF"/>
    <property type="match status" value="1"/>
</dbReference>
<evidence type="ECO:0000256" key="4">
    <source>
        <dbReference type="SAM" id="Coils"/>
    </source>
</evidence>
<dbReference type="InterPro" id="IPR032418">
    <property type="entry name" value="E1_FCCH"/>
</dbReference>
<reference evidence="7" key="1">
    <citation type="submission" date="2022-08" db="EMBL/GenBank/DDBJ databases">
        <title>Novel sulfate-reducing endosymbionts in the free-living metamonad Anaeramoeba.</title>
        <authorList>
            <person name="Jerlstrom-Hultqvist J."/>
            <person name="Cepicka I."/>
            <person name="Gallot-Lavallee L."/>
            <person name="Salas-Leiva D."/>
            <person name="Curtis B.A."/>
            <person name="Zahonova K."/>
            <person name="Pipaliya S."/>
            <person name="Dacks J."/>
            <person name="Roger A.J."/>
        </authorList>
    </citation>
    <scope>NUCLEOTIDE SEQUENCE</scope>
    <source>
        <strain evidence="7">Schooner1</strain>
    </source>
</reference>
<dbReference type="Gene3D" id="3.10.290.60">
    <property type="entry name" value="Ubiquitin-activating enzyme E1, UFD domain"/>
    <property type="match status" value="1"/>
</dbReference>
<dbReference type="Pfam" id="PF16190">
    <property type="entry name" value="E1_FCCH"/>
    <property type="match status" value="1"/>
</dbReference>
<dbReference type="Gene3D" id="3.40.50.12550">
    <property type="entry name" value="Ubiquitin-activating enzyme E1, inactive adenylation domain, subdomain 2"/>
    <property type="match status" value="1"/>
</dbReference>
<dbReference type="Gene3D" id="3.50.50.80">
    <property type="entry name" value="Ubiquitin-activating enzyme E1, inactive adenylation domain, subdomain 1"/>
    <property type="match status" value="1"/>
</dbReference>
<dbReference type="InterPro" id="IPR000594">
    <property type="entry name" value="ThiF_NAD_FAD-bd"/>
</dbReference>
<feature type="domain" description="Ubiquitin-activating enzyme E1 C-terminal" evidence="6">
    <location>
        <begin position="1005"/>
        <end position="1129"/>
    </location>
</feature>
<dbReference type="PANTHER" id="PTHR10953:SF4">
    <property type="entry name" value="UBIQUITIN-ACTIVATING ENZYME E1 C-TERMINAL DOMAIN-CONTAINING PROTEIN"/>
    <property type="match status" value="1"/>
</dbReference>
<gene>
    <name evidence="7" type="ORF">M0813_27098</name>
</gene>
<sequence length="1135" mass="131255">MTNTERYFKQLVEFGNVAMKKIPNQSILIVGMNGLGSEIAKNLVLSGVKKVTLWDQEIVTTNDLSCQFFLTEKDLGCKRNEKLLGKLKTLNSDVAVDASNSELTNKFLKGYEILINCDNCDFEELIPLNERCRECGVKFVHCDTRGLFGSLFCDFGSSYRIEDLDGKKVLTTRISEITRSNPGVVTNSMDEGHKFQDGDWVEFREVLGMTELNGTQRQIKVIDNYTFSIGDTSNFSEYRIGGSGGYCTQVKLPFVESHLSLKESLKNPEFNISEMSTKENSKQLLLIYKTWSKILNLNSKKLNSTLKFSELEKQFVKEIYHLNNELKDKYLESQKNNEQSSNSIFVDNINENLVKIFAKICNTQISPLTSIIGGIASQEILKACTGKYTPIKQWLFLDFSKDTLPENFLTMPINDFQSDLIINKKMGMGMGMGMGMEIEKEKEKEIEIEKEKEIEIEKEKETQKEKGIEKKQISRYHSYIQIFGKENQEKIHSLKYFLVGLGGYGCELLKNWSLMGLGQSKNNGMIHLSDYQKITNYNLYLQFLFNNNDLNQYKDITAANKIKQNNPNINIKTYSKKVEKQSENIFNSKFYENLDGMCNCSEKNDLKLYLDKNSTFYKIPFINSQIIGTKGKLQVVIPYLTTSLSLYKPAESTAVSTKTESDLSSRTKSKESIESRFYSNTENKKTIPHCTLHNFPHEIDHTILFSTMVYKENFDEQISQTYQYIENEDYFETLEDKPYGIIIQTLESIKNNLGEGRPFDFTDCIKWGRKLFQELFYNKISQLMYTYPENSKINNESDFWLGKKRFPSLIDFNLENELHYQFLISAAKLRAKNYQISYSQDKQQLFDQCKKTVSNLVIPKFVPKDDMKFQTEEDNNNENEDNELDLEEEDEQIEKMINKLPKRSEYSGFKLFPQNLELVNNDYENAQIDFIYSCSNLRAINYRIKNENKTDIKQIAGEINPGLITTASILAGLSCLETYKIIQNINRNEKQDENEDEKTLKKMNNCCFDLSLPVFHFSTPLAPIKTKYSKDSEKTFTNWDTIDILEQPQISINQFIKYFKEKFNYQVLMLTVGNTLLYNSFSAKEEELEIPIKDLAIQIGDLIQPQQTYLPIIAMCTDSNDNDVDLPLIRLKLIN</sequence>
<dbReference type="InterPro" id="IPR018965">
    <property type="entry name" value="Ub-activating_enz_E1_C"/>
</dbReference>
<dbReference type="InterPro" id="IPR042063">
    <property type="entry name" value="Ubi_acti_E1_SCCH"/>
</dbReference>
<evidence type="ECO:0000313" key="8">
    <source>
        <dbReference type="Proteomes" id="UP001150062"/>
    </source>
</evidence>
<accession>A0ABQ8XY57</accession>
<dbReference type="InterPro" id="IPR000011">
    <property type="entry name" value="UBQ/SUMO-activ_enz_E1-like"/>
</dbReference>
<dbReference type="Gene3D" id="2.40.30.180">
    <property type="entry name" value="Ubiquitin-activating enzyme E1, FCCH domain"/>
    <property type="match status" value="1"/>
</dbReference>
<dbReference type="SUPFAM" id="SSF69572">
    <property type="entry name" value="Activating enzymes of the ubiquitin-like proteins"/>
    <property type="match status" value="2"/>
</dbReference>
<dbReference type="InterPro" id="IPR035985">
    <property type="entry name" value="Ubiquitin-activating_enz"/>
</dbReference>
<dbReference type="PRINTS" id="PR01849">
    <property type="entry name" value="UBIQUITINACT"/>
</dbReference>
<evidence type="ECO:0000256" key="2">
    <source>
        <dbReference type="ARBA" id="ARBA00005673"/>
    </source>
</evidence>
<dbReference type="Proteomes" id="UP001150062">
    <property type="component" value="Unassembled WGS sequence"/>
</dbReference>
<keyword evidence="4" id="KW-0175">Coiled coil</keyword>
<proteinExistence type="inferred from homology"/>
<keyword evidence="8" id="KW-1185">Reference proteome</keyword>
<dbReference type="InterPro" id="IPR019572">
    <property type="entry name" value="UBA_E1_SCCH"/>
</dbReference>
<evidence type="ECO:0000256" key="5">
    <source>
        <dbReference type="SAM" id="MobiDB-lite"/>
    </source>
</evidence>
<evidence type="ECO:0000259" key="6">
    <source>
        <dbReference type="SMART" id="SM00985"/>
    </source>
</evidence>
<dbReference type="Gene3D" id="1.10.10.2660">
    <property type="entry name" value="Ubiquitin-activating enzyme E1, SCCH domain"/>
    <property type="match status" value="1"/>
</dbReference>
<evidence type="ECO:0000256" key="3">
    <source>
        <dbReference type="ARBA" id="ARBA00022598"/>
    </source>
</evidence>
<keyword evidence="3" id="KW-0436">Ligase</keyword>
<dbReference type="EMBL" id="JAOAOG010000239">
    <property type="protein sequence ID" value="KAJ6237536.1"/>
    <property type="molecule type" value="Genomic_DNA"/>
</dbReference>
<dbReference type="InterPro" id="IPR038252">
    <property type="entry name" value="UBA_E1_C_sf"/>
</dbReference>
<protein>
    <recommendedName>
        <fullName evidence="6">Ubiquitin-activating enzyme E1 C-terminal domain-containing protein</fullName>
    </recommendedName>
</protein>
<feature type="compositionally biased region" description="Acidic residues" evidence="5">
    <location>
        <begin position="872"/>
        <end position="887"/>
    </location>
</feature>
<dbReference type="SMART" id="SM00985">
    <property type="entry name" value="UBA_e1_C"/>
    <property type="match status" value="1"/>
</dbReference>
<dbReference type="PANTHER" id="PTHR10953">
    <property type="entry name" value="UBIQUITIN-ACTIVATING ENZYME E1"/>
    <property type="match status" value="1"/>
</dbReference>
<organism evidence="7 8">
    <name type="scientific">Anaeramoeba flamelloides</name>
    <dbReference type="NCBI Taxonomy" id="1746091"/>
    <lineage>
        <taxon>Eukaryota</taxon>
        <taxon>Metamonada</taxon>
        <taxon>Anaeramoebidae</taxon>
        <taxon>Anaeramoeba</taxon>
    </lineage>
</organism>
<feature type="region of interest" description="Disordered" evidence="5">
    <location>
        <begin position="867"/>
        <end position="887"/>
    </location>
</feature>
<comment type="pathway">
    <text evidence="1">Protein modification; protein ubiquitination.</text>
</comment>
<name>A0ABQ8XY57_9EUKA</name>
<dbReference type="InterPro" id="IPR042449">
    <property type="entry name" value="Ub-E1_IAD_1"/>
</dbReference>